<dbReference type="EC" id="3.2.1.18" evidence="3"/>
<dbReference type="RefSeq" id="WP_145060058.1">
    <property type="nucleotide sequence ID" value="NZ_CP036263.1"/>
</dbReference>
<protein>
    <recommendedName>
        <fullName evidence="3">exo-alpha-sialidase</fullName>
        <ecNumber evidence="3">3.2.1.18</ecNumber>
    </recommendedName>
</protein>
<dbReference type="Gene3D" id="2.120.10.10">
    <property type="match status" value="1"/>
</dbReference>
<feature type="signal peptide" evidence="4">
    <location>
        <begin position="1"/>
        <end position="32"/>
    </location>
</feature>
<dbReference type="FunFam" id="2.120.10.10:FF:000012">
    <property type="entry name" value="Sialidase [Precursor]"/>
    <property type="match status" value="1"/>
</dbReference>
<keyword evidence="7" id="KW-1185">Reference proteome</keyword>
<comment type="catalytic activity">
    <reaction evidence="1">
        <text>Hydrolysis of alpha-(2-&gt;3)-, alpha-(2-&gt;6)-, alpha-(2-&gt;8)- glycosidic linkages of terminal sialic acid residues in oligosaccharides, glycoproteins, glycolipids, colominic acid and synthetic substrates.</text>
        <dbReference type="EC" id="3.2.1.18"/>
    </reaction>
</comment>
<proteinExistence type="inferred from homology"/>
<evidence type="ECO:0000256" key="3">
    <source>
        <dbReference type="ARBA" id="ARBA00012733"/>
    </source>
</evidence>
<dbReference type="GO" id="GO:0016020">
    <property type="term" value="C:membrane"/>
    <property type="evidence" value="ECO:0007669"/>
    <property type="project" value="TreeGrafter"/>
</dbReference>
<keyword evidence="6" id="KW-0378">Hydrolase</keyword>
<dbReference type="KEGG" id="amob:HG15A2_20900"/>
<name>A0A517MVA1_9BACT</name>
<dbReference type="AlphaFoldDB" id="A0A517MVA1"/>
<dbReference type="GO" id="GO:0004308">
    <property type="term" value="F:exo-alpha-sialidase activity"/>
    <property type="evidence" value="ECO:0007669"/>
    <property type="project" value="UniProtKB-EC"/>
</dbReference>
<dbReference type="EMBL" id="CP036263">
    <property type="protein sequence ID" value="QDS98805.1"/>
    <property type="molecule type" value="Genomic_DNA"/>
</dbReference>
<dbReference type="GO" id="GO:0006689">
    <property type="term" value="P:ganglioside catabolic process"/>
    <property type="evidence" value="ECO:0007669"/>
    <property type="project" value="TreeGrafter"/>
</dbReference>
<keyword evidence="6" id="KW-0326">Glycosidase</keyword>
<reference evidence="6 7" key="1">
    <citation type="submission" date="2019-02" db="EMBL/GenBank/DDBJ databases">
        <title>Deep-cultivation of Planctomycetes and their phenomic and genomic characterization uncovers novel biology.</title>
        <authorList>
            <person name="Wiegand S."/>
            <person name="Jogler M."/>
            <person name="Boedeker C."/>
            <person name="Pinto D."/>
            <person name="Vollmers J."/>
            <person name="Rivas-Marin E."/>
            <person name="Kohn T."/>
            <person name="Peeters S.H."/>
            <person name="Heuer A."/>
            <person name="Rast P."/>
            <person name="Oberbeckmann S."/>
            <person name="Bunk B."/>
            <person name="Jeske O."/>
            <person name="Meyerdierks A."/>
            <person name="Storesund J.E."/>
            <person name="Kallscheuer N."/>
            <person name="Luecker S."/>
            <person name="Lage O.M."/>
            <person name="Pohl T."/>
            <person name="Merkel B.J."/>
            <person name="Hornburger P."/>
            <person name="Mueller R.-W."/>
            <person name="Bruemmer F."/>
            <person name="Labrenz M."/>
            <person name="Spormann A.M."/>
            <person name="Op den Camp H."/>
            <person name="Overmann J."/>
            <person name="Amann R."/>
            <person name="Jetten M.S.M."/>
            <person name="Mascher T."/>
            <person name="Medema M.H."/>
            <person name="Devos D.P."/>
            <person name="Kaster A.-K."/>
            <person name="Ovreas L."/>
            <person name="Rohde M."/>
            <person name="Galperin M.Y."/>
            <person name="Jogler C."/>
        </authorList>
    </citation>
    <scope>NUCLEOTIDE SEQUENCE [LARGE SCALE GENOMIC DNA]</scope>
    <source>
        <strain evidence="6 7">HG15A2</strain>
    </source>
</reference>
<dbReference type="InterPro" id="IPR026856">
    <property type="entry name" value="Sialidase_fam"/>
</dbReference>
<dbReference type="PANTHER" id="PTHR10628:SF30">
    <property type="entry name" value="EXO-ALPHA-SIALIDASE"/>
    <property type="match status" value="1"/>
</dbReference>
<dbReference type="PANTHER" id="PTHR10628">
    <property type="entry name" value="SIALIDASE"/>
    <property type="match status" value="1"/>
</dbReference>
<evidence type="ECO:0000313" key="7">
    <source>
        <dbReference type="Proteomes" id="UP000319852"/>
    </source>
</evidence>
<accession>A0A517MVA1</accession>
<evidence type="ECO:0000259" key="5">
    <source>
        <dbReference type="Pfam" id="PF13088"/>
    </source>
</evidence>
<dbReference type="SUPFAM" id="SSF50939">
    <property type="entry name" value="Sialidases"/>
    <property type="match status" value="1"/>
</dbReference>
<dbReference type="OrthoDB" id="7294637at2"/>
<dbReference type="InterPro" id="IPR011040">
    <property type="entry name" value="Sialidase"/>
</dbReference>
<comment type="similarity">
    <text evidence="2">Belongs to the glycosyl hydrolase 33 family.</text>
</comment>
<feature type="domain" description="Sialidase" evidence="5">
    <location>
        <begin position="68"/>
        <end position="368"/>
    </location>
</feature>
<dbReference type="Proteomes" id="UP000319852">
    <property type="component" value="Chromosome"/>
</dbReference>
<evidence type="ECO:0000313" key="6">
    <source>
        <dbReference type="EMBL" id="QDS98805.1"/>
    </source>
</evidence>
<organism evidence="6 7">
    <name type="scientific">Adhaeretor mobilis</name>
    <dbReference type="NCBI Taxonomy" id="1930276"/>
    <lineage>
        <taxon>Bacteria</taxon>
        <taxon>Pseudomonadati</taxon>
        <taxon>Planctomycetota</taxon>
        <taxon>Planctomycetia</taxon>
        <taxon>Pirellulales</taxon>
        <taxon>Lacipirellulaceae</taxon>
        <taxon>Adhaeretor</taxon>
    </lineage>
</organism>
<feature type="chain" id="PRO_5021910555" description="exo-alpha-sialidase" evidence="4">
    <location>
        <begin position="33"/>
        <end position="390"/>
    </location>
</feature>
<keyword evidence="4" id="KW-0732">Signal</keyword>
<evidence type="ECO:0000256" key="2">
    <source>
        <dbReference type="ARBA" id="ARBA00009348"/>
    </source>
</evidence>
<gene>
    <name evidence="6" type="primary">nedA_1</name>
    <name evidence="6" type="ORF">HG15A2_20900</name>
</gene>
<evidence type="ECO:0000256" key="1">
    <source>
        <dbReference type="ARBA" id="ARBA00000427"/>
    </source>
</evidence>
<dbReference type="InterPro" id="IPR036278">
    <property type="entry name" value="Sialidase_sf"/>
</dbReference>
<evidence type="ECO:0000256" key="4">
    <source>
        <dbReference type="SAM" id="SignalP"/>
    </source>
</evidence>
<dbReference type="CDD" id="cd15482">
    <property type="entry name" value="Sialidase_non-viral"/>
    <property type="match status" value="1"/>
</dbReference>
<dbReference type="Pfam" id="PF13088">
    <property type="entry name" value="BNR_2"/>
    <property type="match status" value="1"/>
</dbReference>
<dbReference type="GO" id="GO:0005737">
    <property type="term" value="C:cytoplasm"/>
    <property type="evidence" value="ECO:0007669"/>
    <property type="project" value="TreeGrafter"/>
</dbReference>
<sequence precursor="true">MKYVLKRRQHLLLTFTLSLVLLTSFVASLALAAKAAPVANCEETDLFVSGEGAYDTYRIPAIVVAKDGTLLAICEGRKHSRSDAGDIDILLKRSTDGGKNWSDATVIWDDAGNTCGNPCPVVDRETGVIWLPMTWNSGKIGEKKIAPGFGADSRRVFLTSSKDNGKTWDKPREITSEVKNKNWTWYATGPGAGIQIEHGEHCGRLVIPCDHKTPDKAPNDYFSHVIYSDDHGKTWQLGGSSSGGKENECEVVELPQGRLMLNMRNYDRSIHSRQVTFSDDGGKTWEDQRPAKELIEPICQASIRRYRWADGDRPGVLLFSNPASKKGRKNMTLRASFDEGKSWPAAQQIYPGSSAYSCLVILPDGRIGCLYEADDYKRLVLAICEPDWLD</sequence>
<dbReference type="GO" id="GO:0009313">
    <property type="term" value="P:oligosaccharide catabolic process"/>
    <property type="evidence" value="ECO:0007669"/>
    <property type="project" value="TreeGrafter"/>
</dbReference>